<dbReference type="Pfam" id="PF07589">
    <property type="entry name" value="PEP-CTERM"/>
    <property type="match status" value="1"/>
</dbReference>
<dbReference type="AlphaFoldDB" id="A0A843S7U9"/>
<organism evidence="3 4">
    <name type="scientific">Rugamonas rivuli</name>
    <dbReference type="NCBI Taxonomy" id="2743358"/>
    <lineage>
        <taxon>Bacteria</taxon>
        <taxon>Pseudomonadati</taxon>
        <taxon>Pseudomonadota</taxon>
        <taxon>Betaproteobacteria</taxon>
        <taxon>Burkholderiales</taxon>
        <taxon>Oxalobacteraceae</taxon>
        <taxon>Telluria group</taxon>
        <taxon>Rugamonas</taxon>
    </lineage>
</organism>
<evidence type="ECO:0000256" key="1">
    <source>
        <dbReference type="SAM" id="SignalP"/>
    </source>
</evidence>
<evidence type="ECO:0000313" key="4">
    <source>
        <dbReference type="Proteomes" id="UP000444318"/>
    </source>
</evidence>
<dbReference type="Proteomes" id="UP000444318">
    <property type="component" value="Unassembled WGS sequence"/>
</dbReference>
<feature type="signal peptide" evidence="1">
    <location>
        <begin position="1"/>
        <end position="22"/>
    </location>
</feature>
<accession>A0A843S7U9</accession>
<feature type="chain" id="PRO_5032345555" evidence="1">
    <location>
        <begin position="23"/>
        <end position="186"/>
    </location>
</feature>
<keyword evidence="1" id="KW-0732">Signal</keyword>
<dbReference type="NCBIfam" id="TIGR02595">
    <property type="entry name" value="PEP_CTERM"/>
    <property type="match status" value="1"/>
</dbReference>
<evidence type="ECO:0000259" key="2">
    <source>
        <dbReference type="Pfam" id="PF07589"/>
    </source>
</evidence>
<dbReference type="RefSeq" id="WP_152801281.1">
    <property type="nucleotide sequence ID" value="NZ_WHUF01000001.1"/>
</dbReference>
<dbReference type="EMBL" id="WHUF01000001">
    <property type="protein sequence ID" value="MQA18331.1"/>
    <property type="molecule type" value="Genomic_DNA"/>
</dbReference>
<sequence length="186" mass="20522">MKTINLFALALLSLGAAQQAAAGTWQFSYTGFYHQQTQAFDPNYAISGSFSGTDTNHNNVIDANELTGIEVHSNDNYLSCGSANSPYYYCGMSFGYNPGTQQLYFNILRTTTDPEGWRNTYTNVQTGVSYVDAIYFPWRTQMDRYDWTDQTVLSISGPGPVPEPGAYAMLLGGLALLACIARRKRG</sequence>
<dbReference type="InterPro" id="IPR013424">
    <property type="entry name" value="Ice-binding_C"/>
</dbReference>
<comment type="caution">
    <text evidence="3">The sequence shown here is derived from an EMBL/GenBank/DDBJ whole genome shotgun (WGS) entry which is preliminary data.</text>
</comment>
<protein>
    <submittedName>
        <fullName evidence="3">PEP-CTERM sorting domain-containing protein</fullName>
    </submittedName>
</protein>
<reference evidence="3 4" key="1">
    <citation type="submission" date="2019-10" db="EMBL/GenBank/DDBJ databases">
        <title>Two novel species isolated from a subtropical stream in China.</title>
        <authorList>
            <person name="Lu H."/>
        </authorList>
    </citation>
    <scope>NUCLEOTIDE SEQUENCE [LARGE SCALE GENOMIC DNA]</scope>
    <source>
        <strain evidence="3 4">FT103W</strain>
    </source>
</reference>
<evidence type="ECO:0000313" key="3">
    <source>
        <dbReference type="EMBL" id="MQA18331.1"/>
    </source>
</evidence>
<name>A0A843S7U9_9BURK</name>
<feature type="domain" description="Ice-binding protein C-terminal" evidence="2">
    <location>
        <begin position="160"/>
        <end position="185"/>
    </location>
</feature>
<proteinExistence type="predicted"/>
<gene>
    <name evidence="3" type="ORF">GEV01_02250</name>
</gene>
<keyword evidence="4" id="KW-1185">Reference proteome</keyword>